<organism evidence="2 3">
    <name type="scientific">Rhodococcus artemisiae</name>
    <dbReference type="NCBI Taxonomy" id="714159"/>
    <lineage>
        <taxon>Bacteria</taxon>
        <taxon>Bacillati</taxon>
        <taxon>Actinomycetota</taxon>
        <taxon>Actinomycetes</taxon>
        <taxon>Mycobacteriales</taxon>
        <taxon>Nocardiaceae</taxon>
        <taxon>Rhodococcus</taxon>
    </lineage>
</organism>
<evidence type="ECO:0000313" key="3">
    <source>
        <dbReference type="Proteomes" id="UP001336020"/>
    </source>
</evidence>
<dbReference type="RefSeq" id="WP_330137266.1">
    <property type="nucleotide sequence ID" value="NZ_JAUTXY010000030.1"/>
</dbReference>
<evidence type="ECO:0008006" key="4">
    <source>
        <dbReference type="Google" id="ProtNLM"/>
    </source>
</evidence>
<reference evidence="2 3" key="1">
    <citation type="submission" date="2023-07" db="EMBL/GenBank/DDBJ databases">
        <authorList>
            <person name="Girao M."/>
            <person name="Carvalho M.F."/>
        </authorList>
    </citation>
    <scope>NUCLEOTIDE SEQUENCE [LARGE SCALE GENOMIC DNA]</scope>
    <source>
        <strain evidence="2 3">YIM65754</strain>
    </source>
</reference>
<evidence type="ECO:0000256" key="1">
    <source>
        <dbReference type="SAM" id="Phobius"/>
    </source>
</evidence>
<gene>
    <name evidence="2" type="ORF">Q7514_32255</name>
</gene>
<name>A0ABU7LKW8_9NOCA</name>
<keyword evidence="1" id="KW-0812">Transmembrane</keyword>
<dbReference type="EMBL" id="JAUTXY010000030">
    <property type="protein sequence ID" value="MEE2062208.1"/>
    <property type="molecule type" value="Genomic_DNA"/>
</dbReference>
<comment type="caution">
    <text evidence="2">The sequence shown here is derived from an EMBL/GenBank/DDBJ whole genome shotgun (WGS) entry which is preliminary data.</text>
</comment>
<sequence>MTPTDTEAAIVVRATRRRKSFAERMRAASGIVLVEPGTNLRSLYVARVLGTPLSLVGIGAMTVGSLLAVTGLVADPAVFASFVGELFTGEQTENALLSTAGLTFLGGMGSYLAGAGLIRGARHRACRSGVLTVTEMVYGPKNIKEPMTRALTAAETIRGSVAYRERWLADFDLDAALWDLARHLHSAIRLRDELGTVPARLEQDTQVERARAALQTCVVHVEEGAERLAALADRVEAFDRELAAPARRVELEKARELRAQRDAEQIGRLSAAAAEVEAIEPALGGVADQVTGVLDAYDELPTNKS</sequence>
<keyword evidence="1" id="KW-0472">Membrane</keyword>
<accession>A0ABU7LKW8</accession>
<dbReference type="Proteomes" id="UP001336020">
    <property type="component" value="Unassembled WGS sequence"/>
</dbReference>
<feature type="transmembrane region" description="Helical" evidence="1">
    <location>
        <begin position="94"/>
        <end position="118"/>
    </location>
</feature>
<keyword evidence="3" id="KW-1185">Reference proteome</keyword>
<keyword evidence="1" id="KW-1133">Transmembrane helix</keyword>
<feature type="transmembrane region" description="Helical" evidence="1">
    <location>
        <begin position="53"/>
        <end position="74"/>
    </location>
</feature>
<proteinExistence type="predicted"/>
<protein>
    <recommendedName>
        <fullName evidence="4">5-bromo-4-chloroindolyl phosphate hydrolysis protein</fullName>
    </recommendedName>
</protein>
<evidence type="ECO:0000313" key="2">
    <source>
        <dbReference type="EMBL" id="MEE2062208.1"/>
    </source>
</evidence>